<feature type="domain" description="Soluble ligand binding" evidence="17">
    <location>
        <begin position="382"/>
        <end position="434"/>
    </location>
</feature>
<dbReference type="EMBL" id="JAQOSQ010000020">
    <property type="protein sequence ID" value="MDJ1184825.1"/>
    <property type="molecule type" value="Genomic_DNA"/>
</dbReference>
<evidence type="ECO:0000256" key="10">
    <source>
        <dbReference type="ARBA" id="ARBA00023114"/>
    </source>
</evidence>
<protein>
    <submittedName>
        <fullName evidence="19">SLBB domain-containing protein</fullName>
    </submittedName>
</protein>
<keyword evidence="14" id="KW-0449">Lipoprotein</keyword>
<comment type="caution">
    <text evidence="19">The sequence shown here is derived from an EMBL/GenBank/DDBJ whole genome shotgun (WGS) entry which is preliminary data.</text>
</comment>
<evidence type="ECO:0000313" key="19">
    <source>
        <dbReference type="EMBL" id="MDJ1184825.1"/>
    </source>
</evidence>
<dbReference type="Proteomes" id="UP001232992">
    <property type="component" value="Unassembled WGS sequence"/>
</dbReference>
<evidence type="ECO:0000256" key="1">
    <source>
        <dbReference type="ARBA" id="ARBA00004571"/>
    </source>
</evidence>
<evidence type="ECO:0000256" key="12">
    <source>
        <dbReference type="ARBA" id="ARBA00023139"/>
    </source>
</evidence>
<evidence type="ECO:0000256" key="13">
    <source>
        <dbReference type="ARBA" id="ARBA00023237"/>
    </source>
</evidence>
<evidence type="ECO:0000256" key="6">
    <source>
        <dbReference type="ARBA" id="ARBA00022692"/>
    </source>
</evidence>
<comment type="subcellular location">
    <subcellularLocation>
        <location evidence="1">Cell outer membrane</location>
        <topology evidence="1">Multi-pass membrane protein</topology>
    </subcellularLocation>
</comment>
<keyword evidence="9" id="KW-0406">Ion transport</keyword>
<keyword evidence="10" id="KW-0626">Porin</keyword>
<evidence type="ECO:0000256" key="9">
    <source>
        <dbReference type="ARBA" id="ARBA00023065"/>
    </source>
</evidence>
<feature type="domain" description="Soluble ligand binding" evidence="17">
    <location>
        <begin position="174"/>
        <end position="198"/>
    </location>
</feature>
<evidence type="ECO:0000256" key="8">
    <source>
        <dbReference type="ARBA" id="ARBA00023047"/>
    </source>
</evidence>
<evidence type="ECO:0000256" key="11">
    <source>
        <dbReference type="ARBA" id="ARBA00023136"/>
    </source>
</evidence>
<evidence type="ECO:0000256" key="7">
    <source>
        <dbReference type="ARBA" id="ARBA00022729"/>
    </source>
</evidence>
<reference evidence="19 20" key="1">
    <citation type="submission" date="2023-01" db="EMBL/GenBank/DDBJ databases">
        <title>Novel diversity within Roseofilum (Cyanobacteria; Desertifilaceae) from marine benthic mats with descriptions of four novel species.</title>
        <authorList>
            <person name="Wang Y."/>
            <person name="Berthold D.E."/>
            <person name="Hu J."/>
            <person name="Lefler F.W."/>
            <person name="Laughinghouse H.D. IV."/>
        </authorList>
    </citation>
    <scope>NUCLEOTIDE SEQUENCE [LARGE SCALE GENOMIC DNA]</scope>
    <source>
        <strain evidence="19 20">BLCC-M143</strain>
    </source>
</reference>
<keyword evidence="6" id="KW-0812">Transmembrane</keyword>
<name>A0ABT7C046_9CYAN</name>
<evidence type="ECO:0000256" key="3">
    <source>
        <dbReference type="ARBA" id="ARBA00022448"/>
    </source>
</evidence>
<keyword evidence="7" id="KW-0732">Signal</keyword>
<dbReference type="InterPro" id="IPR019554">
    <property type="entry name" value="Soluble_ligand-bd"/>
</dbReference>
<comment type="similarity">
    <text evidence="2">Belongs to the BexD/CtrA/VexA family.</text>
</comment>
<dbReference type="PANTHER" id="PTHR33619">
    <property type="entry name" value="POLYSACCHARIDE EXPORT PROTEIN GFCE-RELATED"/>
    <property type="match status" value="1"/>
</dbReference>
<organism evidence="19 20">
    <name type="scientific">Roseofilum casamattae BLCC-M143</name>
    <dbReference type="NCBI Taxonomy" id="3022442"/>
    <lineage>
        <taxon>Bacteria</taxon>
        <taxon>Bacillati</taxon>
        <taxon>Cyanobacteriota</taxon>
        <taxon>Cyanophyceae</taxon>
        <taxon>Desertifilales</taxon>
        <taxon>Desertifilaceae</taxon>
        <taxon>Roseofilum</taxon>
        <taxon>Roseofilum casamattae</taxon>
    </lineage>
</organism>
<evidence type="ECO:0000256" key="15">
    <source>
        <dbReference type="SAM" id="MobiDB-lite"/>
    </source>
</evidence>
<feature type="compositionally biased region" description="Polar residues" evidence="15">
    <location>
        <begin position="38"/>
        <end position="56"/>
    </location>
</feature>
<evidence type="ECO:0000256" key="14">
    <source>
        <dbReference type="ARBA" id="ARBA00023288"/>
    </source>
</evidence>
<evidence type="ECO:0000313" key="20">
    <source>
        <dbReference type="Proteomes" id="UP001232992"/>
    </source>
</evidence>
<gene>
    <name evidence="19" type="ORF">PMH09_16680</name>
</gene>
<evidence type="ECO:0000256" key="2">
    <source>
        <dbReference type="ARBA" id="ARBA00009450"/>
    </source>
</evidence>
<dbReference type="Pfam" id="PF10531">
    <property type="entry name" value="SLBB"/>
    <property type="match status" value="2"/>
</dbReference>
<evidence type="ECO:0000256" key="4">
    <source>
        <dbReference type="ARBA" id="ARBA00022452"/>
    </source>
</evidence>
<accession>A0ABT7C046</accession>
<keyword evidence="20" id="KW-1185">Reference proteome</keyword>
<keyword evidence="13" id="KW-0998">Cell outer membrane</keyword>
<keyword evidence="8" id="KW-0625">Polysaccharide transport</keyword>
<keyword evidence="3" id="KW-0813">Transport</keyword>
<keyword evidence="5" id="KW-0762">Sugar transport</keyword>
<dbReference type="Pfam" id="PF22461">
    <property type="entry name" value="SLBB_2"/>
    <property type="match status" value="1"/>
</dbReference>
<dbReference type="RefSeq" id="WP_283759480.1">
    <property type="nucleotide sequence ID" value="NZ_JAQOSQ010000020.1"/>
</dbReference>
<keyword evidence="4" id="KW-1134">Transmembrane beta strand</keyword>
<dbReference type="Gene3D" id="3.10.560.10">
    <property type="entry name" value="Outer membrane lipoprotein wza domain like"/>
    <property type="match status" value="3"/>
</dbReference>
<dbReference type="PANTHER" id="PTHR33619:SF3">
    <property type="entry name" value="POLYSACCHARIDE EXPORT PROTEIN GFCE-RELATED"/>
    <property type="match status" value="1"/>
</dbReference>
<dbReference type="InterPro" id="IPR049712">
    <property type="entry name" value="Poly_export"/>
</dbReference>
<keyword evidence="12" id="KW-0564">Palmitate</keyword>
<keyword evidence="11" id="KW-0472">Membrane</keyword>
<evidence type="ECO:0000259" key="17">
    <source>
        <dbReference type="Pfam" id="PF10531"/>
    </source>
</evidence>
<dbReference type="InterPro" id="IPR054765">
    <property type="entry name" value="SLBB_dom"/>
</dbReference>
<evidence type="ECO:0000259" key="16">
    <source>
        <dbReference type="Pfam" id="PF02563"/>
    </source>
</evidence>
<dbReference type="Pfam" id="PF02563">
    <property type="entry name" value="Poly_export"/>
    <property type="match status" value="1"/>
</dbReference>
<evidence type="ECO:0000256" key="5">
    <source>
        <dbReference type="ARBA" id="ARBA00022597"/>
    </source>
</evidence>
<dbReference type="Gene3D" id="3.30.1950.10">
    <property type="entry name" value="wza like domain"/>
    <property type="match status" value="1"/>
</dbReference>
<evidence type="ECO:0000259" key="18">
    <source>
        <dbReference type="Pfam" id="PF22461"/>
    </source>
</evidence>
<feature type="region of interest" description="Disordered" evidence="15">
    <location>
        <begin position="38"/>
        <end position="63"/>
    </location>
</feature>
<dbReference type="InterPro" id="IPR003715">
    <property type="entry name" value="Poly_export_N"/>
</dbReference>
<proteinExistence type="inferred from homology"/>
<feature type="domain" description="SLBB" evidence="18">
    <location>
        <begin position="265"/>
        <end position="356"/>
    </location>
</feature>
<sequence length="509" mass="54776">MKTYLKPFRCSRPLLALAIAWELGIGLISPAIAQPTPTESNGLNSNSFEEQSTPASPENPASADNAYVLVGGDRIQIDVLELPEYSGNYQIPVDGLTELPLIGSIPLAGLTLAQAREILSEAYSGVLRYPAISIRLVSPSPINIVIAGEVTNPGTFTVRLIGGAGNVPGIQYPTLTEVLKQAGGVTLAANISNIQITRTVWQERQQRTISLNVNLQDLVQTNRSGRDITIRSGDKIFVPTQLQPNLQQLWQLARVDFFADRQSRQSVVVVGEVQHPGAYHVTLAIAGSPVTSLPTVSSAIRDAGGIKPTADLRNITLRRQTQTGSELIIPLDFWELLHNGDITQDTIIQTGDSIIIPRAAEVSNAEATELAGVNFAPDSITVSVVGEVRSPGSLNVPPSTPLNQVLLRAGGFNRARAKTRQVQLLRLNSNGTVASRQIKVDLDRDIDEQINPLLQNNDIIFVSRSGIARFSDTLNVALSPANSLFSLWSIPLRTLEVLSDLGIIPSGSN</sequence>
<feature type="domain" description="Polysaccharide export protein N-terminal" evidence="16">
    <location>
        <begin position="62"/>
        <end position="136"/>
    </location>
</feature>